<proteinExistence type="inferred from homology"/>
<dbReference type="GO" id="GO:0047936">
    <property type="term" value="F:glucose 1-dehydrogenase [NAD(P)+] activity"/>
    <property type="evidence" value="ECO:0007669"/>
    <property type="project" value="UniProtKB-EC"/>
</dbReference>
<organism evidence="4 5">
    <name type="scientific">Streptomyces muensis</name>
    <dbReference type="NCBI Taxonomy" id="1077944"/>
    <lineage>
        <taxon>Bacteria</taxon>
        <taxon>Bacillati</taxon>
        <taxon>Actinomycetota</taxon>
        <taxon>Actinomycetes</taxon>
        <taxon>Kitasatosporales</taxon>
        <taxon>Streptomycetaceae</taxon>
        <taxon>Streptomyces</taxon>
    </lineage>
</organism>
<sequence length="251" mass="25996">MGKLDGKTAVITGGSSGIGLETAKKFVAEGAFVFITGRREEELAKAKAEIGANVSTVRGDIADLADLDRLWTQVKEERGSVDIIVANAGIAAAARLPEATPEHFDKVFAINARGTFFTVQKAVPLLNDGGAIVLVSGLAHQLGWADFTAYSASKAAVRSYARSWAAEFKDRGIRVNTISPGPVDTPILDGLAASSSPADQEALRAGLAAGVPMGRLGRPEEIAASVLYLATDDSGYLTGADLPVDGGATQL</sequence>
<dbReference type="InterPro" id="IPR057326">
    <property type="entry name" value="KR_dom"/>
</dbReference>
<dbReference type="EMBL" id="JAKEIP010000058">
    <property type="protein sequence ID" value="MCF1595190.1"/>
    <property type="molecule type" value="Genomic_DNA"/>
</dbReference>
<dbReference type="PRINTS" id="PR00081">
    <property type="entry name" value="GDHRDH"/>
</dbReference>
<dbReference type="RefSeq" id="WP_234763496.1">
    <property type="nucleotide sequence ID" value="NZ_JAKEIP010000058.1"/>
</dbReference>
<dbReference type="PRINTS" id="PR00080">
    <property type="entry name" value="SDRFAMILY"/>
</dbReference>
<dbReference type="GO" id="GO:0006633">
    <property type="term" value="P:fatty acid biosynthetic process"/>
    <property type="evidence" value="ECO:0007669"/>
    <property type="project" value="TreeGrafter"/>
</dbReference>
<dbReference type="InterPro" id="IPR036291">
    <property type="entry name" value="NAD(P)-bd_dom_sf"/>
</dbReference>
<dbReference type="Proteomes" id="UP001139384">
    <property type="component" value="Unassembled WGS sequence"/>
</dbReference>
<dbReference type="PANTHER" id="PTHR42760:SF133">
    <property type="entry name" value="3-OXOACYL-[ACYL-CARRIER-PROTEIN] REDUCTASE"/>
    <property type="match status" value="1"/>
</dbReference>
<evidence type="ECO:0000256" key="2">
    <source>
        <dbReference type="ARBA" id="ARBA00023002"/>
    </source>
</evidence>
<comment type="similarity">
    <text evidence="1">Belongs to the short-chain dehydrogenases/reductases (SDR) family.</text>
</comment>
<dbReference type="EC" id="1.1.1.47" evidence="4"/>
<evidence type="ECO:0000313" key="4">
    <source>
        <dbReference type="EMBL" id="MCF1595190.1"/>
    </source>
</evidence>
<keyword evidence="2 4" id="KW-0560">Oxidoreductase</keyword>
<dbReference type="Pfam" id="PF13561">
    <property type="entry name" value="adh_short_C2"/>
    <property type="match status" value="1"/>
</dbReference>
<gene>
    <name evidence="4" type="ORF">L0P92_16645</name>
</gene>
<evidence type="ECO:0000256" key="1">
    <source>
        <dbReference type="ARBA" id="ARBA00006484"/>
    </source>
</evidence>
<evidence type="ECO:0000313" key="5">
    <source>
        <dbReference type="Proteomes" id="UP001139384"/>
    </source>
</evidence>
<protein>
    <submittedName>
        <fullName evidence="4">Glucose 1-dehydrogenase</fullName>
        <ecNumber evidence="4">1.1.1.47</ecNumber>
    </submittedName>
</protein>
<reference evidence="4" key="1">
    <citation type="submission" date="2022-01" db="EMBL/GenBank/DDBJ databases">
        <title>Draft Genome Sequences of Seven Type Strains of the Genus Streptomyces.</title>
        <authorList>
            <person name="Aziz S."/>
            <person name="Coretto E."/>
            <person name="Chronakova A."/>
            <person name="Sproer C."/>
            <person name="Huber K."/>
            <person name="Nouioui I."/>
            <person name="Gross H."/>
        </authorList>
    </citation>
    <scope>NUCLEOTIDE SEQUENCE</scope>
    <source>
        <strain evidence="4">DSM 103493</strain>
    </source>
</reference>
<evidence type="ECO:0000259" key="3">
    <source>
        <dbReference type="SMART" id="SM00822"/>
    </source>
</evidence>
<name>A0A9X1PZB4_STRM4</name>
<dbReference type="InterPro" id="IPR002347">
    <property type="entry name" value="SDR_fam"/>
</dbReference>
<feature type="domain" description="Ketoreductase" evidence="3">
    <location>
        <begin position="7"/>
        <end position="181"/>
    </location>
</feature>
<accession>A0A9X1PZB4</accession>
<dbReference type="PANTHER" id="PTHR42760">
    <property type="entry name" value="SHORT-CHAIN DEHYDROGENASES/REDUCTASES FAMILY MEMBER"/>
    <property type="match status" value="1"/>
</dbReference>
<dbReference type="NCBIfam" id="NF005559">
    <property type="entry name" value="PRK07231.1"/>
    <property type="match status" value="1"/>
</dbReference>
<dbReference type="AlphaFoldDB" id="A0A9X1PZB4"/>
<comment type="caution">
    <text evidence="4">The sequence shown here is derived from an EMBL/GenBank/DDBJ whole genome shotgun (WGS) entry which is preliminary data.</text>
</comment>
<dbReference type="FunFam" id="3.40.50.720:FF:000084">
    <property type="entry name" value="Short-chain dehydrogenase reductase"/>
    <property type="match status" value="1"/>
</dbReference>
<dbReference type="Gene3D" id="3.40.50.720">
    <property type="entry name" value="NAD(P)-binding Rossmann-like Domain"/>
    <property type="match status" value="1"/>
</dbReference>
<dbReference type="SMART" id="SM00822">
    <property type="entry name" value="PKS_KR"/>
    <property type="match status" value="1"/>
</dbReference>
<dbReference type="GO" id="GO:0048038">
    <property type="term" value="F:quinone binding"/>
    <property type="evidence" value="ECO:0007669"/>
    <property type="project" value="TreeGrafter"/>
</dbReference>
<dbReference type="CDD" id="cd05233">
    <property type="entry name" value="SDR_c"/>
    <property type="match status" value="1"/>
</dbReference>
<keyword evidence="5" id="KW-1185">Reference proteome</keyword>
<dbReference type="SUPFAM" id="SSF51735">
    <property type="entry name" value="NAD(P)-binding Rossmann-fold domains"/>
    <property type="match status" value="1"/>
</dbReference>